<dbReference type="InterPro" id="IPR017853">
    <property type="entry name" value="GH"/>
</dbReference>
<keyword evidence="5 19" id="KW-0378">Hydrolase</keyword>
<evidence type="ECO:0000256" key="1">
    <source>
        <dbReference type="ARBA" id="ARBA00004401"/>
    </source>
</evidence>
<dbReference type="Proteomes" id="UP000054988">
    <property type="component" value="Unassembled WGS sequence"/>
</dbReference>
<dbReference type="Gene3D" id="3.20.20.80">
    <property type="entry name" value="Glycosidases"/>
    <property type="match status" value="1"/>
</dbReference>
<dbReference type="EC" id="3.2.1.58" evidence="14"/>
<evidence type="ECO:0000256" key="2">
    <source>
        <dbReference type="ARBA" id="ARBA00005641"/>
    </source>
</evidence>
<dbReference type="GO" id="GO:0004338">
    <property type="term" value="F:glucan exo-1,3-beta-glucosidase activity"/>
    <property type="evidence" value="ECO:0007669"/>
    <property type="project" value="UniProtKB-EC"/>
</dbReference>
<feature type="transmembrane region" description="Helical" evidence="17">
    <location>
        <begin position="81"/>
        <end position="106"/>
    </location>
</feature>
<name>A0A0W0FUC9_MONRR</name>
<comment type="caution">
    <text evidence="19">The sequence shown here is derived from an EMBL/GenBank/DDBJ whole genome shotgun (WGS) entry which is preliminary data.</text>
</comment>
<evidence type="ECO:0000256" key="6">
    <source>
        <dbReference type="ARBA" id="ARBA00022968"/>
    </source>
</evidence>
<evidence type="ECO:0000256" key="12">
    <source>
        <dbReference type="ARBA" id="ARBA00036824"/>
    </source>
</evidence>
<evidence type="ECO:0000259" key="18">
    <source>
        <dbReference type="Pfam" id="PF00150"/>
    </source>
</evidence>
<dbReference type="eggNOG" id="ENOG502QRG8">
    <property type="taxonomic scope" value="Eukaryota"/>
</dbReference>
<dbReference type="GO" id="GO:0009986">
    <property type="term" value="C:cell surface"/>
    <property type="evidence" value="ECO:0007669"/>
    <property type="project" value="TreeGrafter"/>
</dbReference>
<dbReference type="PANTHER" id="PTHR31297">
    <property type="entry name" value="GLUCAN ENDO-1,6-BETA-GLUCOSIDASE B"/>
    <property type="match status" value="1"/>
</dbReference>
<evidence type="ECO:0000256" key="9">
    <source>
        <dbReference type="ARBA" id="ARBA00023180"/>
    </source>
</evidence>
<evidence type="ECO:0000256" key="7">
    <source>
        <dbReference type="ARBA" id="ARBA00022989"/>
    </source>
</evidence>
<comment type="similarity">
    <text evidence="2">Belongs to the glycosyl hydrolase 5 (cellulase A) family.</text>
</comment>
<comment type="catalytic activity">
    <reaction evidence="12">
        <text>Successive hydrolysis of beta-D-glucose units from the non-reducing ends of (1-&gt;3)-beta-D-glucans, releasing alpha-glucose.</text>
        <dbReference type="EC" id="3.2.1.58"/>
    </reaction>
</comment>
<dbReference type="GO" id="GO:0005576">
    <property type="term" value="C:extracellular region"/>
    <property type="evidence" value="ECO:0007669"/>
    <property type="project" value="TreeGrafter"/>
</dbReference>
<dbReference type="InterPro" id="IPR050386">
    <property type="entry name" value="Glycosyl_hydrolase_5"/>
</dbReference>
<evidence type="ECO:0000256" key="13">
    <source>
        <dbReference type="ARBA" id="ARBA00037126"/>
    </source>
</evidence>
<evidence type="ECO:0000256" key="16">
    <source>
        <dbReference type="SAM" id="MobiDB-lite"/>
    </source>
</evidence>
<evidence type="ECO:0000256" key="3">
    <source>
        <dbReference type="ARBA" id="ARBA00022475"/>
    </source>
</evidence>
<dbReference type="PANTHER" id="PTHR31297:SF34">
    <property type="entry name" value="GLUCAN 1,3-BETA-GLUCOSIDASE 2"/>
    <property type="match status" value="1"/>
</dbReference>
<evidence type="ECO:0000256" key="10">
    <source>
        <dbReference type="ARBA" id="ARBA00023295"/>
    </source>
</evidence>
<feature type="region of interest" description="Disordered" evidence="16">
    <location>
        <begin position="704"/>
        <end position="724"/>
    </location>
</feature>
<keyword evidence="10" id="KW-0326">Glycosidase</keyword>
<evidence type="ECO:0000313" key="19">
    <source>
        <dbReference type="EMBL" id="KTB39929.1"/>
    </source>
</evidence>
<dbReference type="AlphaFoldDB" id="A0A0W0FUC9"/>
<comment type="function">
    <text evidence="13">Glucosidase involved in the degradation of cellulosic biomass. Active on lichenan.</text>
</comment>
<evidence type="ECO:0000256" key="17">
    <source>
        <dbReference type="SAM" id="Phobius"/>
    </source>
</evidence>
<evidence type="ECO:0000256" key="14">
    <source>
        <dbReference type="ARBA" id="ARBA00038929"/>
    </source>
</evidence>
<feature type="compositionally biased region" description="Low complexity" evidence="16">
    <location>
        <begin position="708"/>
        <end position="724"/>
    </location>
</feature>
<dbReference type="GO" id="GO:0009251">
    <property type="term" value="P:glucan catabolic process"/>
    <property type="evidence" value="ECO:0007669"/>
    <property type="project" value="TreeGrafter"/>
</dbReference>
<accession>A0A0W0FUC9</accession>
<organism evidence="19 20">
    <name type="scientific">Moniliophthora roreri</name>
    <name type="common">Frosty pod rot fungus</name>
    <name type="synonym">Monilia roreri</name>
    <dbReference type="NCBI Taxonomy" id="221103"/>
    <lineage>
        <taxon>Eukaryota</taxon>
        <taxon>Fungi</taxon>
        <taxon>Dikarya</taxon>
        <taxon>Basidiomycota</taxon>
        <taxon>Agaricomycotina</taxon>
        <taxon>Agaricomycetes</taxon>
        <taxon>Agaricomycetidae</taxon>
        <taxon>Agaricales</taxon>
        <taxon>Marasmiineae</taxon>
        <taxon>Marasmiaceae</taxon>
        <taxon>Moniliophthora</taxon>
    </lineage>
</organism>
<evidence type="ECO:0000313" key="20">
    <source>
        <dbReference type="Proteomes" id="UP000054988"/>
    </source>
</evidence>
<keyword evidence="3" id="KW-1003">Cell membrane</keyword>
<feature type="region of interest" description="Disordered" evidence="16">
    <location>
        <begin position="112"/>
        <end position="148"/>
    </location>
</feature>
<reference evidence="19 20" key="1">
    <citation type="submission" date="2015-12" db="EMBL/GenBank/DDBJ databases">
        <title>Draft genome sequence of Moniliophthora roreri, the causal agent of frosty pod rot of cacao.</title>
        <authorList>
            <person name="Aime M.C."/>
            <person name="Diaz-Valderrama J.R."/>
            <person name="Kijpornyongpan T."/>
            <person name="Phillips-Mora W."/>
        </authorList>
    </citation>
    <scope>NUCLEOTIDE SEQUENCE [LARGE SCALE GENOMIC DNA]</scope>
    <source>
        <strain evidence="19 20">MCA 2952</strain>
    </source>
</reference>
<evidence type="ECO:0000256" key="11">
    <source>
        <dbReference type="ARBA" id="ARBA00023316"/>
    </source>
</evidence>
<keyword evidence="4 17" id="KW-0812">Transmembrane</keyword>
<evidence type="ECO:0000256" key="5">
    <source>
        <dbReference type="ARBA" id="ARBA00022801"/>
    </source>
</evidence>
<evidence type="ECO:0000256" key="8">
    <source>
        <dbReference type="ARBA" id="ARBA00023136"/>
    </source>
</evidence>
<dbReference type="Pfam" id="PF00150">
    <property type="entry name" value="Cellulase"/>
    <property type="match status" value="1"/>
</dbReference>
<dbReference type="SUPFAM" id="SSF51445">
    <property type="entry name" value="(Trans)glycosidases"/>
    <property type="match status" value="1"/>
</dbReference>
<proteinExistence type="inferred from homology"/>
<evidence type="ECO:0000256" key="4">
    <source>
        <dbReference type="ARBA" id="ARBA00022692"/>
    </source>
</evidence>
<feature type="compositionally biased region" description="Low complexity" evidence="16">
    <location>
        <begin position="39"/>
        <end position="52"/>
    </location>
</feature>
<keyword evidence="9" id="KW-0325">Glycoprotein</keyword>
<feature type="compositionally biased region" description="Gly residues" evidence="16">
    <location>
        <begin position="120"/>
        <end position="130"/>
    </location>
</feature>
<dbReference type="GO" id="GO:0005886">
    <property type="term" value="C:plasma membrane"/>
    <property type="evidence" value="ECO:0007669"/>
    <property type="project" value="UniProtKB-SubCell"/>
</dbReference>
<dbReference type="GO" id="GO:0071555">
    <property type="term" value="P:cell wall organization"/>
    <property type="evidence" value="ECO:0007669"/>
    <property type="project" value="UniProtKB-KW"/>
</dbReference>
<evidence type="ECO:0000256" key="15">
    <source>
        <dbReference type="ARBA" id="ARBA00041260"/>
    </source>
</evidence>
<feature type="region of interest" description="Disordered" evidence="16">
    <location>
        <begin position="1"/>
        <end position="54"/>
    </location>
</feature>
<dbReference type="InterPro" id="IPR001547">
    <property type="entry name" value="Glyco_hydro_5"/>
</dbReference>
<gene>
    <name evidence="19" type="ORF">WG66_7489</name>
</gene>
<feature type="domain" description="Glycoside hydrolase family 5" evidence="18">
    <location>
        <begin position="242"/>
        <end position="401"/>
    </location>
</feature>
<keyword evidence="11" id="KW-0961">Cell wall biogenesis/degradation</keyword>
<keyword evidence="8 17" id="KW-0472">Membrane</keyword>
<feature type="compositionally biased region" description="Basic and acidic residues" evidence="16">
    <location>
        <begin position="1"/>
        <end position="12"/>
    </location>
</feature>
<keyword evidence="7 17" id="KW-1133">Transmembrane helix</keyword>
<protein>
    <recommendedName>
        <fullName evidence="14">glucan 1,3-beta-glucosidase</fullName>
        <ecNumber evidence="14">3.2.1.58</ecNumber>
    </recommendedName>
    <alternativeName>
        <fullName evidence="15">Exo-1,3-beta-glucanase D</fullName>
    </alternativeName>
</protein>
<sequence>MTSAESLDHDGTHTPLPAQPFEPPRASYMGVGSDTPRDSAPSTPNNSSPLLPMQDKIESNNYAAGTERDATAEAKGKRRTLIVAGIALAILAIIVLAVVLPVYFVVIKPKNNSSASSGSPGSGSVGGGSGNPQSPTGATSGGDGSEIITEDGERFTYTNKFGGFWVSDPADPYNNNARPNSWTPPLNQTWDFSKDRIYGVNLGGLFVLEPFISPRLFEKYFPNAVDEWTLSEQMAADTASGGLNQLEEHYKTFITEKDIAEIAGAGLNWVRLPVPFWAIETWPGEPFLAQTSWKYILRILDWCRKYGLRVNLDLHTIPGSQNGYNHSGKGGQINFLNGVMGIANAQRALNYIRVFTEFISQPEYNNLVPIFGIINEALVSEIGKDVMTAFYLEAYKIVRGIAGIGEGKGPYISIHDGFTDVNSWNGFLSGADRFMMDSHPYFAFGGGANNDPIATGSGLQAGGPWPLQACNAWGPSLNRSRTGFGVTIAGEFSNGYNDCGLFLKGVPGSHTYGGDCGLFQDSSNWNQTLKDGIKAFALASMDATHDYFFWTWKIGNSLANDRVESPLWSYKLGYENGWIPTDPREADGYCAALGVNEPFDGVYQPWMTGGAGAGTIAAAATAGLEWPPSSINGIPAASMAFAPTYTPTGPIQTLPGPSVTKGVTSVDGWFNDADTTGAPATIPGCTYPSAWNAQDAVLPATQCGGGAAAATPTTPPTTGDLTGQ</sequence>
<keyword evidence="6" id="KW-0735">Signal-anchor</keyword>
<dbReference type="EMBL" id="LATX01001625">
    <property type="protein sequence ID" value="KTB39929.1"/>
    <property type="molecule type" value="Genomic_DNA"/>
</dbReference>
<comment type="subcellular location">
    <subcellularLocation>
        <location evidence="1">Cell membrane</location>
        <topology evidence="1">Single-pass type II membrane protein</topology>
    </subcellularLocation>
</comment>